<protein>
    <submittedName>
        <fullName evidence="1">Uncharacterized protein</fullName>
    </submittedName>
</protein>
<proteinExistence type="predicted"/>
<dbReference type="AlphaFoldDB" id="A0A445GT54"/>
<dbReference type="EMBL" id="QZWG01000015">
    <property type="protein sequence ID" value="RZB64487.1"/>
    <property type="molecule type" value="Genomic_DNA"/>
</dbReference>
<organism evidence="1 2">
    <name type="scientific">Glycine soja</name>
    <name type="common">Wild soybean</name>
    <dbReference type="NCBI Taxonomy" id="3848"/>
    <lineage>
        <taxon>Eukaryota</taxon>
        <taxon>Viridiplantae</taxon>
        <taxon>Streptophyta</taxon>
        <taxon>Embryophyta</taxon>
        <taxon>Tracheophyta</taxon>
        <taxon>Spermatophyta</taxon>
        <taxon>Magnoliopsida</taxon>
        <taxon>eudicotyledons</taxon>
        <taxon>Gunneridae</taxon>
        <taxon>Pentapetalae</taxon>
        <taxon>rosids</taxon>
        <taxon>fabids</taxon>
        <taxon>Fabales</taxon>
        <taxon>Fabaceae</taxon>
        <taxon>Papilionoideae</taxon>
        <taxon>50 kb inversion clade</taxon>
        <taxon>NPAAA clade</taxon>
        <taxon>indigoferoid/millettioid clade</taxon>
        <taxon>Phaseoleae</taxon>
        <taxon>Glycine</taxon>
        <taxon>Glycine subgen. Soja</taxon>
    </lineage>
</organism>
<evidence type="ECO:0000313" key="2">
    <source>
        <dbReference type="Proteomes" id="UP000289340"/>
    </source>
</evidence>
<keyword evidence="2" id="KW-1185">Reference proteome</keyword>
<accession>A0A445GT54</accession>
<reference evidence="1 2" key="1">
    <citation type="submission" date="2018-09" db="EMBL/GenBank/DDBJ databases">
        <title>A high-quality reference genome of wild soybean provides a powerful tool to mine soybean genomes.</title>
        <authorList>
            <person name="Xie M."/>
            <person name="Chung C.Y.L."/>
            <person name="Li M.-W."/>
            <person name="Wong F.-L."/>
            <person name="Chan T.-F."/>
            <person name="Lam H.-M."/>
        </authorList>
    </citation>
    <scope>NUCLEOTIDE SEQUENCE [LARGE SCALE GENOMIC DNA]</scope>
    <source>
        <strain evidence="2">cv. W05</strain>
        <tissue evidence="1">Hypocotyl of etiolated seedlings</tissue>
    </source>
</reference>
<sequence length="93" mass="10350">MALVFQHMFEVRLGYEASIALLKGLDGIVSLTFHEAFTGEFVERDSDVRVHKAGEFVGVPSNTGLKRRGGNKRMNMSYMNMVEAMSDPACVHI</sequence>
<evidence type="ECO:0000313" key="1">
    <source>
        <dbReference type="EMBL" id="RZB64487.1"/>
    </source>
</evidence>
<dbReference type="Proteomes" id="UP000289340">
    <property type="component" value="Chromosome 15"/>
</dbReference>
<name>A0A445GT54_GLYSO</name>
<gene>
    <name evidence="1" type="ORF">D0Y65_040827</name>
</gene>
<comment type="caution">
    <text evidence="1">The sequence shown here is derived from an EMBL/GenBank/DDBJ whole genome shotgun (WGS) entry which is preliminary data.</text>
</comment>